<evidence type="ECO:0000313" key="3">
    <source>
        <dbReference type="Proteomes" id="UP000320496"/>
    </source>
</evidence>
<keyword evidence="1" id="KW-1133">Transmembrane helix</keyword>
<accession>A0A517ZFA9</accession>
<dbReference type="OrthoDB" id="290157at2"/>
<keyword evidence="1" id="KW-0472">Membrane</keyword>
<dbReference type="AlphaFoldDB" id="A0A517ZFA9"/>
<proteinExistence type="predicted"/>
<evidence type="ECO:0000313" key="2">
    <source>
        <dbReference type="EMBL" id="QDU41175.1"/>
    </source>
</evidence>
<gene>
    <name evidence="2" type="ORF">Mal4_55400</name>
</gene>
<dbReference type="EMBL" id="CP036275">
    <property type="protein sequence ID" value="QDU41175.1"/>
    <property type="molecule type" value="Genomic_DNA"/>
</dbReference>
<organism evidence="2 3">
    <name type="scientific">Maioricimonas rarisocia</name>
    <dbReference type="NCBI Taxonomy" id="2528026"/>
    <lineage>
        <taxon>Bacteria</taxon>
        <taxon>Pseudomonadati</taxon>
        <taxon>Planctomycetota</taxon>
        <taxon>Planctomycetia</taxon>
        <taxon>Planctomycetales</taxon>
        <taxon>Planctomycetaceae</taxon>
        <taxon>Maioricimonas</taxon>
    </lineage>
</organism>
<name>A0A517ZFA9_9PLAN</name>
<dbReference type="KEGG" id="mri:Mal4_55400"/>
<sequence>MSHAVLERPTAQQALSPEDQFERYDTIDTPKIVVIGFIAAIVTFAAIVGAQALYFAAYSVESTEKEVQAADALVEDALTKQSAKLSSYGWVDPQQGIVTIPVDDAMKLVLEEENSRKTSNENSIN</sequence>
<feature type="transmembrane region" description="Helical" evidence="1">
    <location>
        <begin position="32"/>
        <end position="56"/>
    </location>
</feature>
<keyword evidence="1" id="KW-0812">Transmembrane</keyword>
<protein>
    <submittedName>
        <fullName evidence="2">Uncharacterized protein</fullName>
    </submittedName>
</protein>
<evidence type="ECO:0000256" key="1">
    <source>
        <dbReference type="SAM" id="Phobius"/>
    </source>
</evidence>
<dbReference type="Proteomes" id="UP000320496">
    <property type="component" value="Chromosome"/>
</dbReference>
<keyword evidence="3" id="KW-1185">Reference proteome</keyword>
<reference evidence="2 3" key="1">
    <citation type="submission" date="2019-02" db="EMBL/GenBank/DDBJ databases">
        <title>Deep-cultivation of Planctomycetes and their phenomic and genomic characterization uncovers novel biology.</title>
        <authorList>
            <person name="Wiegand S."/>
            <person name="Jogler M."/>
            <person name="Boedeker C."/>
            <person name="Pinto D."/>
            <person name="Vollmers J."/>
            <person name="Rivas-Marin E."/>
            <person name="Kohn T."/>
            <person name="Peeters S.H."/>
            <person name="Heuer A."/>
            <person name="Rast P."/>
            <person name="Oberbeckmann S."/>
            <person name="Bunk B."/>
            <person name="Jeske O."/>
            <person name="Meyerdierks A."/>
            <person name="Storesund J.E."/>
            <person name="Kallscheuer N."/>
            <person name="Luecker S."/>
            <person name="Lage O.M."/>
            <person name="Pohl T."/>
            <person name="Merkel B.J."/>
            <person name="Hornburger P."/>
            <person name="Mueller R.-W."/>
            <person name="Bruemmer F."/>
            <person name="Labrenz M."/>
            <person name="Spormann A.M."/>
            <person name="Op den Camp H."/>
            <person name="Overmann J."/>
            <person name="Amann R."/>
            <person name="Jetten M.S.M."/>
            <person name="Mascher T."/>
            <person name="Medema M.H."/>
            <person name="Devos D.P."/>
            <person name="Kaster A.-K."/>
            <person name="Ovreas L."/>
            <person name="Rohde M."/>
            <person name="Galperin M.Y."/>
            <person name="Jogler C."/>
        </authorList>
    </citation>
    <scope>NUCLEOTIDE SEQUENCE [LARGE SCALE GENOMIC DNA]</scope>
    <source>
        <strain evidence="2 3">Mal4</strain>
    </source>
</reference>
<dbReference type="RefSeq" id="WP_145372383.1">
    <property type="nucleotide sequence ID" value="NZ_CP036275.1"/>
</dbReference>